<feature type="signal peptide" evidence="1">
    <location>
        <begin position="1"/>
        <end position="22"/>
    </location>
</feature>
<name>A0A428KWS1_9BACT</name>
<comment type="caution">
    <text evidence="2">The sequence shown here is derived from an EMBL/GenBank/DDBJ whole genome shotgun (WGS) entry which is preliminary data.</text>
</comment>
<evidence type="ECO:0008006" key="4">
    <source>
        <dbReference type="Google" id="ProtNLM"/>
    </source>
</evidence>
<evidence type="ECO:0000313" key="2">
    <source>
        <dbReference type="EMBL" id="RSK51241.1"/>
    </source>
</evidence>
<feature type="chain" id="PRO_5018976285" description="DUF2490 domain-containing protein" evidence="1">
    <location>
        <begin position="23"/>
        <end position="273"/>
    </location>
</feature>
<organism evidence="2 3">
    <name type="scientific">Hymenobacter rigui</name>
    <dbReference type="NCBI Taxonomy" id="334424"/>
    <lineage>
        <taxon>Bacteria</taxon>
        <taxon>Pseudomonadati</taxon>
        <taxon>Bacteroidota</taxon>
        <taxon>Cytophagia</taxon>
        <taxon>Cytophagales</taxon>
        <taxon>Hymenobacteraceae</taxon>
        <taxon>Hymenobacter</taxon>
    </lineage>
</organism>
<dbReference type="AlphaFoldDB" id="A0A428KWS1"/>
<dbReference type="RefSeq" id="WP_125417705.1">
    <property type="nucleotide sequence ID" value="NZ_RWIT01000001.1"/>
</dbReference>
<dbReference type="Proteomes" id="UP000273500">
    <property type="component" value="Unassembled WGS sequence"/>
</dbReference>
<keyword evidence="1" id="KW-0732">Signal</keyword>
<evidence type="ECO:0000313" key="3">
    <source>
        <dbReference type="Proteomes" id="UP000273500"/>
    </source>
</evidence>
<sequence length="273" mass="30859">MRNFSILLAAVAALALATTAQAQRRTKSFTVLQPQAQVELPLSGNDYLFGAVGVQHFDTKLEATPLFSGQIVRLGYEHFWNDQWSWGAVLNGQRVQNSTLYSSFYTHTLLPEVFGRHWNTFGSVNFRQRLAIGYNWPLDVANSGRFLAALRLDVDRIFPLGSSGLALRPRVAVEPEAYLRFQREDYEAKEPFLDFSELRGEVGVRLSPRFDFTPWVAWQNSYFIGQPQFNPDGSVKIPGGNGRIVQPVLGLDMRVTLGQRATDTSRRQLPTQY</sequence>
<dbReference type="EMBL" id="RWIT01000001">
    <property type="protein sequence ID" value="RSK51241.1"/>
    <property type="molecule type" value="Genomic_DNA"/>
</dbReference>
<dbReference type="OrthoDB" id="982903at2"/>
<accession>A0A428KWS1</accession>
<evidence type="ECO:0000256" key="1">
    <source>
        <dbReference type="SAM" id="SignalP"/>
    </source>
</evidence>
<keyword evidence="3" id="KW-1185">Reference proteome</keyword>
<reference evidence="2 3" key="1">
    <citation type="submission" date="2018-12" db="EMBL/GenBank/DDBJ databases">
        <authorList>
            <person name="Feng G."/>
            <person name="Zhu H."/>
        </authorList>
    </citation>
    <scope>NUCLEOTIDE SEQUENCE [LARGE SCALE GENOMIC DNA]</scope>
    <source>
        <strain evidence="2 3">KCTC 12533</strain>
    </source>
</reference>
<gene>
    <name evidence="2" type="ORF">EI291_02715</name>
</gene>
<proteinExistence type="predicted"/>
<protein>
    <recommendedName>
        <fullName evidence="4">DUF2490 domain-containing protein</fullName>
    </recommendedName>
</protein>